<evidence type="ECO:0000256" key="1">
    <source>
        <dbReference type="SAM" id="MobiDB-lite"/>
    </source>
</evidence>
<proteinExistence type="predicted"/>
<dbReference type="Proteomes" id="UP000002624">
    <property type="component" value="Unassembled WGS sequence"/>
</dbReference>
<name>C6HS83_AJECH</name>
<accession>C6HS83</accession>
<feature type="region of interest" description="Disordered" evidence="1">
    <location>
        <begin position="1"/>
        <end position="22"/>
    </location>
</feature>
<dbReference type="OMA" id="HGERRWW"/>
<sequence length="121" mass="13486">MHDAPCANNGGGEPRWVEGRREWGGKRNSTDFVAEAAHSRADGLLDDIEGVDATFVNRGNRSGSLWDTRQSNGCVSGIAMLEVIHGERRWWWDRMRAVLFERVHALGKPAGEQEIGRGQRS</sequence>
<protein>
    <submittedName>
        <fullName evidence="2">Uncharacterized protein</fullName>
    </submittedName>
</protein>
<evidence type="ECO:0000313" key="3">
    <source>
        <dbReference type="Proteomes" id="UP000002624"/>
    </source>
</evidence>
<reference evidence="3" key="1">
    <citation type="submission" date="2009-05" db="EMBL/GenBank/DDBJ databases">
        <title>The genome sequence of Ajellomyces capsulatus strain H143.</title>
        <authorList>
            <person name="Champion M."/>
            <person name="Cuomo C.A."/>
            <person name="Ma L.-J."/>
            <person name="Henn M.R."/>
            <person name="Sil A."/>
            <person name="Goldman B."/>
            <person name="Young S.K."/>
            <person name="Kodira C.D."/>
            <person name="Zeng Q."/>
            <person name="Koehrsen M."/>
            <person name="Alvarado L."/>
            <person name="Berlin A.M."/>
            <person name="Borenstein D."/>
            <person name="Chen Z."/>
            <person name="Engels R."/>
            <person name="Freedman E."/>
            <person name="Gellesch M."/>
            <person name="Goldberg J."/>
            <person name="Griggs A."/>
            <person name="Gujja S."/>
            <person name="Heiman D.I."/>
            <person name="Hepburn T.A."/>
            <person name="Howarth C."/>
            <person name="Jen D."/>
            <person name="Larson L."/>
            <person name="Lewis B."/>
            <person name="Mehta T."/>
            <person name="Park D."/>
            <person name="Pearson M."/>
            <person name="Roberts A."/>
            <person name="Saif S."/>
            <person name="Shea T.D."/>
            <person name="Shenoy N."/>
            <person name="Sisk P."/>
            <person name="Stolte C."/>
            <person name="Sykes S."/>
            <person name="Walk T."/>
            <person name="White J."/>
            <person name="Yandava C."/>
            <person name="Klein B."/>
            <person name="McEwen J.G."/>
            <person name="Puccia R."/>
            <person name="Goldman G.H."/>
            <person name="Felipe M.S."/>
            <person name="Nino-Vega G."/>
            <person name="San-Blas G."/>
            <person name="Taylor J.W."/>
            <person name="Mendoza L."/>
            <person name="Galagan J.E."/>
            <person name="Nusbaum C."/>
            <person name="Birren B.W."/>
        </authorList>
    </citation>
    <scope>NUCLEOTIDE SEQUENCE [LARGE SCALE GENOMIC DNA]</scope>
    <source>
        <strain evidence="3">H143</strain>
    </source>
</reference>
<dbReference type="EMBL" id="GG692437">
    <property type="protein sequence ID" value="EER36902.1"/>
    <property type="molecule type" value="Genomic_DNA"/>
</dbReference>
<dbReference type="AlphaFoldDB" id="C6HS83"/>
<organism evidence="2 3">
    <name type="scientific">Ajellomyces capsulatus (strain H143)</name>
    <name type="common">Darling's disease fungus</name>
    <name type="synonym">Histoplasma capsulatum</name>
    <dbReference type="NCBI Taxonomy" id="544712"/>
    <lineage>
        <taxon>Eukaryota</taxon>
        <taxon>Fungi</taxon>
        <taxon>Dikarya</taxon>
        <taxon>Ascomycota</taxon>
        <taxon>Pezizomycotina</taxon>
        <taxon>Eurotiomycetes</taxon>
        <taxon>Eurotiomycetidae</taxon>
        <taxon>Onygenales</taxon>
        <taxon>Ajellomycetaceae</taxon>
        <taxon>Histoplasma</taxon>
    </lineage>
</organism>
<dbReference type="VEuPathDB" id="FungiDB:HCDG_09065"/>
<evidence type="ECO:0000313" key="2">
    <source>
        <dbReference type="EMBL" id="EER36902.1"/>
    </source>
</evidence>
<dbReference type="HOGENOM" id="CLU_2132786_0_0_1"/>
<gene>
    <name evidence="2" type="ORF">HCDG_09065</name>
</gene>